<protein>
    <recommendedName>
        <fullName evidence="1">DUF8106 domain-containing protein</fullName>
    </recommendedName>
</protein>
<proteinExistence type="predicted"/>
<evidence type="ECO:0000313" key="3">
    <source>
        <dbReference type="Proteomes" id="UP000434101"/>
    </source>
</evidence>
<gene>
    <name evidence="2" type="ORF">GS429_03315</name>
</gene>
<dbReference type="RefSeq" id="WP_160062692.1">
    <property type="nucleotide sequence ID" value="NZ_WUYX01000014.1"/>
</dbReference>
<dbReference type="OrthoDB" id="209680at2157"/>
<dbReference type="Proteomes" id="UP000434101">
    <property type="component" value="Unassembled WGS sequence"/>
</dbReference>
<dbReference type="AlphaFoldDB" id="A0A6B0VIK1"/>
<name>A0A6B0VIK1_9EURY</name>
<organism evidence="2 3">
    <name type="scientific">Natronorubrum halalkaliphilum</name>
    <dbReference type="NCBI Taxonomy" id="2691917"/>
    <lineage>
        <taxon>Archaea</taxon>
        <taxon>Methanobacteriati</taxon>
        <taxon>Methanobacteriota</taxon>
        <taxon>Stenosarchaea group</taxon>
        <taxon>Halobacteria</taxon>
        <taxon>Halobacteriales</taxon>
        <taxon>Natrialbaceae</taxon>
        <taxon>Natronorubrum</taxon>
    </lineage>
</organism>
<evidence type="ECO:0000313" key="2">
    <source>
        <dbReference type="EMBL" id="MXV61103.1"/>
    </source>
</evidence>
<sequence length="112" mass="12751">MTRPAPSSDERTPARRKSTLFCFDCDHESPVDGEWEYRTRDRYVEVVCPVCETTITKRPLPDEPRRERATARPSVTWRRAIRTTIQVWRTSVGIGLSSIAALTISHSAGYGQ</sequence>
<dbReference type="InterPro" id="IPR058419">
    <property type="entry name" value="DUF8106"/>
</dbReference>
<keyword evidence="3" id="KW-1185">Reference proteome</keyword>
<accession>A0A6B0VIK1</accession>
<comment type="caution">
    <text evidence="2">The sequence shown here is derived from an EMBL/GenBank/DDBJ whole genome shotgun (WGS) entry which is preliminary data.</text>
</comment>
<evidence type="ECO:0000259" key="1">
    <source>
        <dbReference type="Pfam" id="PF26408"/>
    </source>
</evidence>
<feature type="domain" description="DUF8106" evidence="1">
    <location>
        <begin position="16"/>
        <end position="58"/>
    </location>
</feature>
<dbReference type="EMBL" id="WUYX01000014">
    <property type="protein sequence ID" value="MXV61103.1"/>
    <property type="molecule type" value="Genomic_DNA"/>
</dbReference>
<reference evidence="2 3" key="1">
    <citation type="submission" date="2020-01" db="EMBL/GenBank/DDBJ databases">
        <title>Natronorubrum sp. JWXQ-INN 674 isolated from Inner Mongolia Autonomous Region of China.</title>
        <authorList>
            <person name="Xue Q."/>
        </authorList>
    </citation>
    <scope>NUCLEOTIDE SEQUENCE [LARGE SCALE GENOMIC DNA]</scope>
    <source>
        <strain evidence="2 3">JWXQ-INN-674</strain>
    </source>
</reference>
<dbReference type="Pfam" id="PF26408">
    <property type="entry name" value="DUF8106"/>
    <property type="match status" value="1"/>
</dbReference>